<evidence type="ECO:0000313" key="4">
    <source>
        <dbReference type="Proteomes" id="UP000828251"/>
    </source>
</evidence>
<organism evidence="3 4">
    <name type="scientific">Gossypium stocksii</name>
    <dbReference type="NCBI Taxonomy" id="47602"/>
    <lineage>
        <taxon>Eukaryota</taxon>
        <taxon>Viridiplantae</taxon>
        <taxon>Streptophyta</taxon>
        <taxon>Embryophyta</taxon>
        <taxon>Tracheophyta</taxon>
        <taxon>Spermatophyta</taxon>
        <taxon>Magnoliopsida</taxon>
        <taxon>eudicotyledons</taxon>
        <taxon>Gunneridae</taxon>
        <taxon>Pentapetalae</taxon>
        <taxon>rosids</taxon>
        <taxon>malvids</taxon>
        <taxon>Malvales</taxon>
        <taxon>Malvaceae</taxon>
        <taxon>Malvoideae</taxon>
        <taxon>Gossypium</taxon>
    </lineage>
</organism>
<dbReference type="EMBL" id="JAIQCV010000010">
    <property type="protein sequence ID" value="KAH1056990.1"/>
    <property type="molecule type" value="Genomic_DNA"/>
</dbReference>
<feature type="region of interest" description="Disordered" evidence="2">
    <location>
        <begin position="78"/>
        <end position="102"/>
    </location>
</feature>
<proteinExistence type="predicted"/>
<sequence length="155" mass="17115">MDVLQTLLNTTVGKLTEKNDALEPGMIAMKKENKATVTTLNTKIEELEGELTVYQNLIGKNVLGATLSHKIDVPKPKKFKGARYETSHSDPSSPQSTKKKKKSLIRAERGVLLLMGAFDLFISEKAVGKLGLSVSKLTKKIKTVNFKRGKMNDNK</sequence>
<feature type="coiled-coil region" evidence="1">
    <location>
        <begin position="30"/>
        <end position="57"/>
    </location>
</feature>
<dbReference type="Proteomes" id="UP000828251">
    <property type="component" value="Unassembled WGS sequence"/>
</dbReference>
<reference evidence="3 4" key="1">
    <citation type="journal article" date="2021" name="Plant Biotechnol. J.">
        <title>Multi-omics assisted identification of the key and species-specific regulatory components of drought-tolerant mechanisms in Gossypium stocksii.</title>
        <authorList>
            <person name="Yu D."/>
            <person name="Ke L."/>
            <person name="Zhang D."/>
            <person name="Wu Y."/>
            <person name="Sun Y."/>
            <person name="Mei J."/>
            <person name="Sun J."/>
            <person name="Sun Y."/>
        </authorList>
    </citation>
    <scope>NUCLEOTIDE SEQUENCE [LARGE SCALE GENOMIC DNA]</scope>
    <source>
        <strain evidence="4">cv. E1</strain>
        <tissue evidence="3">Leaf</tissue>
    </source>
</reference>
<comment type="caution">
    <text evidence="3">The sequence shown here is derived from an EMBL/GenBank/DDBJ whole genome shotgun (WGS) entry which is preliminary data.</text>
</comment>
<keyword evidence="1" id="KW-0175">Coiled coil</keyword>
<evidence type="ECO:0000313" key="3">
    <source>
        <dbReference type="EMBL" id="KAH1056990.1"/>
    </source>
</evidence>
<dbReference type="OrthoDB" id="1741137at2759"/>
<accession>A0A9D3UTQ0</accession>
<dbReference type="AlphaFoldDB" id="A0A9D3UTQ0"/>
<evidence type="ECO:0000256" key="1">
    <source>
        <dbReference type="SAM" id="Coils"/>
    </source>
</evidence>
<name>A0A9D3UTQ0_9ROSI</name>
<gene>
    <name evidence="3" type="ORF">J1N35_035055</name>
</gene>
<keyword evidence="4" id="KW-1185">Reference proteome</keyword>
<protein>
    <submittedName>
        <fullName evidence="3">Uncharacterized protein</fullName>
    </submittedName>
</protein>
<evidence type="ECO:0000256" key="2">
    <source>
        <dbReference type="SAM" id="MobiDB-lite"/>
    </source>
</evidence>